<keyword evidence="3" id="KW-0479">Metal-binding</keyword>
<dbReference type="Proteomes" id="UP001274896">
    <property type="component" value="Unassembled WGS sequence"/>
</dbReference>
<sequence length="354" mass="37807">MSGSWSIIQSRGCQRLCECGVSDEGCAALTSALRSNPSYLRYLDLSCNNLGDSGVKSLSAVLGNPHCKLETLELRKCGVSDEGCAALTSGLRSNPSHLRYLDLSKNNLGDSGVKSLSAVLENPHCKLETLGVGSAAFLQNPAGAGPSLDATELAQSLCDSGGSMYIEKSRGPKTEPCGTPYSTGITLDISPFKSTKWYRSDRRMVFMVFKEGVGELNVVFKFTVEGFDYNIFVSSDTDIKCFKCGQTGHLARACPERQSDLGVCERPRQDAAEPAGVVPPAAAVRPAAEGPGAAAAPDLMESEPQAQPAAQRPTGVKPAPEKPRTAVPAAAKPRLARPDWKKPWVLEQCWSRLR</sequence>
<feature type="domain" description="CCHC-type" evidence="5">
    <location>
        <begin position="240"/>
        <end position="256"/>
    </location>
</feature>
<reference evidence="6" key="1">
    <citation type="submission" date="2023-06" db="EMBL/GenBank/DDBJ databases">
        <title>Male Hemibagrus guttatus genome.</title>
        <authorList>
            <person name="Bian C."/>
        </authorList>
    </citation>
    <scope>NUCLEOTIDE SEQUENCE</scope>
    <source>
        <strain evidence="6">Male_cb2023</strain>
        <tissue evidence="6">Muscle</tissue>
    </source>
</reference>
<evidence type="ECO:0000313" key="7">
    <source>
        <dbReference type="Proteomes" id="UP001274896"/>
    </source>
</evidence>
<evidence type="ECO:0000256" key="3">
    <source>
        <dbReference type="PROSITE-ProRule" id="PRU00047"/>
    </source>
</evidence>
<comment type="caution">
    <text evidence="6">The sequence shown here is derived from an EMBL/GenBank/DDBJ whole genome shotgun (WGS) entry which is preliminary data.</text>
</comment>
<dbReference type="SUPFAM" id="SSF52047">
    <property type="entry name" value="RNI-like"/>
    <property type="match status" value="1"/>
</dbReference>
<dbReference type="Pfam" id="PF13516">
    <property type="entry name" value="LRR_6"/>
    <property type="match status" value="3"/>
</dbReference>
<dbReference type="InterPro" id="IPR051261">
    <property type="entry name" value="NLR"/>
</dbReference>
<dbReference type="Gene3D" id="3.80.10.10">
    <property type="entry name" value="Ribonuclease Inhibitor"/>
    <property type="match status" value="1"/>
</dbReference>
<dbReference type="Pfam" id="PF00098">
    <property type="entry name" value="zf-CCHC"/>
    <property type="match status" value="1"/>
</dbReference>
<dbReference type="SMART" id="SM00343">
    <property type="entry name" value="ZnF_C2HC"/>
    <property type="match status" value="1"/>
</dbReference>
<evidence type="ECO:0000256" key="2">
    <source>
        <dbReference type="ARBA" id="ARBA00022737"/>
    </source>
</evidence>
<dbReference type="SMART" id="SM00368">
    <property type="entry name" value="LRR_RI"/>
    <property type="match status" value="3"/>
</dbReference>
<name>A0AAE0QAS7_9TELE</name>
<keyword evidence="3" id="KW-0863">Zinc-finger</keyword>
<dbReference type="InterPro" id="IPR036875">
    <property type="entry name" value="Znf_CCHC_sf"/>
</dbReference>
<dbReference type="FunFam" id="3.80.10.10:FF:000714">
    <property type="entry name" value="Si:ch211-149a19.3"/>
    <property type="match status" value="1"/>
</dbReference>
<protein>
    <recommendedName>
        <fullName evidence="5">CCHC-type domain-containing protein</fullName>
    </recommendedName>
</protein>
<dbReference type="Gene3D" id="4.10.60.10">
    <property type="entry name" value="Zinc finger, CCHC-type"/>
    <property type="match status" value="1"/>
</dbReference>
<keyword evidence="7" id="KW-1185">Reference proteome</keyword>
<proteinExistence type="predicted"/>
<dbReference type="SUPFAM" id="SSF57756">
    <property type="entry name" value="Retrovirus zinc finger-like domains"/>
    <property type="match status" value="1"/>
</dbReference>
<dbReference type="EMBL" id="JAUCMX010000018">
    <property type="protein sequence ID" value="KAK3517202.1"/>
    <property type="molecule type" value="Genomic_DNA"/>
</dbReference>
<dbReference type="GO" id="GO:0003676">
    <property type="term" value="F:nucleic acid binding"/>
    <property type="evidence" value="ECO:0007669"/>
    <property type="project" value="InterPro"/>
</dbReference>
<evidence type="ECO:0000259" key="5">
    <source>
        <dbReference type="PROSITE" id="PS50158"/>
    </source>
</evidence>
<feature type="region of interest" description="Disordered" evidence="4">
    <location>
        <begin position="272"/>
        <end position="338"/>
    </location>
</feature>
<evidence type="ECO:0000313" key="6">
    <source>
        <dbReference type="EMBL" id="KAK3517202.1"/>
    </source>
</evidence>
<gene>
    <name evidence="6" type="ORF">QTP70_001030</name>
</gene>
<evidence type="ECO:0000256" key="4">
    <source>
        <dbReference type="SAM" id="MobiDB-lite"/>
    </source>
</evidence>
<dbReference type="PANTHER" id="PTHR24106">
    <property type="entry name" value="NACHT, LRR AND CARD DOMAINS-CONTAINING"/>
    <property type="match status" value="1"/>
</dbReference>
<feature type="compositionally biased region" description="Low complexity" evidence="4">
    <location>
        <begin position="272"/>
        <end position="297"/>
    </location>
</feature>
<dbReference type="InterPro" id="IPR032675">
    <property type="entry name" value="LRR_dom_sf"/>
</dbReference>
<accession>A0AAE0QAS7</accession>
<keyword evidence="1" id="KW-0433">Leucine-rich repeat</keyword>
<dbReference type="GO" id="GO:0008270">
    <property type="term" value="F:zinc ion binding"/>
    <property type="evidence" value="ECO:0007669"/>
    <property type="project" value="UniProtKB-KW"/>
</dbReference>
<organism evidence="6 7">
    <name type="scientific">Hemibagrus guttatus</name>
    <dbReference type="NCBI Taxonomy" id="175788"/>
    <lineage>
        <taxon>Eukaryota</taxon>
        <taxon>Metazoa</taxon>
        <taxon>Chordata</taxon>
        <taxon>Craniata</taxon>
        <taxon>Vertebrata</taxon>
        <taxon>Euteleostomi</taxon>
        <taxon>Actinopterygii</taxon>
        <taxon>Neopterygii</taxon>
        <taxon>Teleostei</taxon>
        <taxon>Ostariophysi</taxon>
        <taxon>Siluriformes</taxon>
        <taxon>Bagridae</taxon>
        <taxon>Hemibagrus</taxon>
    </lineage>
</organism>
<dbReference type="AlphaFoldDB" id="A0AAE0QAS7"/>
<keyword evidence="3" id="KW-0862">Zinc</keyword>
<dbReference type="InterPro" id="IPR001878">
    <property type="entry name" value="Znf_CCHC"/>
</dbReference>
<keyword evidence="2" id="KW-0677">Repeat</keyword>
<dbReference type="PROSITE" id="PS50158">
    <property type="entry name" value="ZF_CCHC"/>
    <property type="match status" value="1"/>
</dbReference>
<dbReference type="InterPro" id="IPR001611">
    <property type="entry name" value="Leu-rich_rpt"/>
</dbReference>
<evidence type="ECO:0000256" key="1">
    <source>
        <dbReference type="ARBA" id="ARBA00022614"/>
    </source>
</evidence>